<dbReference type="InterPro" id="IPR010998">
    <property type="entry name" value="Integrase_recombinase_N"/>
</dbReference>
<dbReference type="AlphaFoldDB" id="A0A7K1UAJ0"/>
<keyword evidence="6" id="KW-1185">Reference proteome</keyword>
<evidence type="ECO:0000313" key="6">
    <source>
        <dbReference type="Proteomes" id="UP000461730"/>
    </source>
</evidence>
<dbReference type="RefSeq" id="WP_157308821.1">
    <property type="nucleotide sequence ID" value="NZ_WRXN01000013.1"/>
</dbReference>
<dbReference type="SUPFAM" id="SSF56349">
    <property type="entry name" value="DNA breaking-rejoining enzymes"/>
    <property type="match status" value="1"/>
</dbReference>
<accession>A0A7K1UAJ0</accession>
<proteinExistence type="predicted"/>
<evidence type="ECO:0000256" key="2">
    <source>
        <dbReference type="ARBA" id="ARBA00023172"/>
    </source>
</evidence>
<dbReference type="InterPro" id="IPR011010">
    <property type="entry name" value="DNA_brk_join_enz"/>
</dbReference>
<dbReference type="InterPro" id="IPR002104">
    <property type="entry name" value="Integrase_catalytic"/>
</dbReference>
<dbReference type="Gene3D" id="1.10.443.10">
    <property type="entry name" value="Intergrase catalytic core"/>
    <property type="match status" value="1"/>
</dbReference>
<protein>
    <submittedName>
        <fullName evidence="5">Tyrosine-type recombinase/integrase</fullName>
    </submittedName>
</protein>
<feature type="domain" description="Tyr recombinase" evidence="4">
    <location>
        <begin position="224"/>
        <end position="419"/>
    </location>
</feature>
<keyword evidence="3" id="KW-0175">Coiled coil</keyword>
<comment type="caution">
    <text evidence="5">The sequence shown here is derived from an EMBL/GenBank/DDBJ whole genome shotgun (WGS) entry which is preliminary data.</text>
</comment>
<dbReference type="InterPro" id="IPR013762">
    <property type="entry name" value="Integrase-like_cat_sf"/>
</dbReference>
<evidence type="ECO:0000313" key="5">
    <source>
        <dbReference type="EMBL" id="MVT11394.1"/>
    </source>
</evidence>
<dbReference type="Pfam" id="PF00589">
    <property type="entry name" value="Phage_integrase"/>
    <property type="match status" value="1"/>
</dbReference>
<name>A0A7K1UAJ0_9BACT</name>
<dbReference type="GO" id="GO:0006310">
    <property type="term" value="P:DNA recombination"/>
    <property type="evidence" value="ECO:0007669"/>
    <property type="project" value="UniProtKB-KW"/>
</dbReference>
<dbReference type="Gene3D" id="1.10.150.130">
    <property type="match status" value="1"/>
</dbReference>
<dbReference type="Proteomes" id="UP000461730">
    <property type="component" value="Unassembled WGS sequence"/>
</dbReference>
<dbReference type="GO" id="GO:0015074">
    <property type="term" value="P:DNA integration"/>
    <property type="evidence" value="ECO:0007669"/>
    <property type="project" value="InterPro"/>
</dbReference>
<gene>
    <name evidence="5" type="ORF">GO493_24220</name>
</gene>
<organism evidence="5 6">
    <name type="scientific">Chitinophaga tropicalis</name>
    <dbReference type="NCBI Taxonomy" id="2683588"/>
    <lineage>
        <taxon>Bacteria</taxon>
        <taxon>Pseudomonadati</taxon>
        <taxon>Bacteroidota</taxon>
        <taxon>Chitinophagia</taxon>
        <taxon>Chitinophagales</taxon>
        <taxon>Chitinophagaceae</taxon>
        <taxon>Chitinophaga</taxon>
    </lineage>
</organism>
<sequence>MKNHLTNGCHYTEFNKFPKNWNTTRASMKLTWRIEYRFFDPAFKEKYPEGKRKVIKSGLNKEKDRERRQQMMRELITFERDLLENQGYNPILNEREKPDDSPTLSLIDPGTPFIQALKLGLEMKVMSEKTKKDIANKMPHVKRAAEAIKLNDQLLSDMPIGSIRRKHIRLLLDRIGRNKKENWTANNFNRYRTDLQIIFKELNELEAMEVNPIEGISKRKTVRKKRDVLSVKERILVNTHLRENYYSFWRFMQIFFHSGARESELLSVERRHVDLEKQIFKVLIKKGEFYREDDRPINVNALPLWQEVVKEADELSAGGPDERLYLFCEDLMPMWRNRPIRQEQISRRWKFHVKDKLGIEKDFYPLKHLNTTESVNSELQKALQDAQQKAAEQNGHTTTTMVRSIYDVNNAERELAIKKVAKNKFA</sequence>
<evidence type="ECO:0000256" key="1">
    <source>
        <dbReference type="ARBA" id="ARBA00023125"/>
    </source>
</evidence>
<dbReference type="PROSITE" id="PS51898">
    <property type="entry name" value="TYR_RECOMBINASE"/>
    <property type="match status" value="1"/>
</dbReference>
<evidence type="ECO:0000256" key="3">
    <source>
        <dbReference type="SAM" id="Coils"/>
    </source>
</evidence>
<evidence type="ECO:0000259" key="4">
    <source>
        <dbReference type="PROSITE" id="PS51898"/>
    </source>
</evidence>
<dbReference type="EMBL" id="WRXN01000013">
    <property type="protein sequence ID" value="MVT11394.1"/>
    <property type="molecule type" value="Genomic_DNA"/>
</dbReference>
<feature type="coiled-coil region" evidence="3">
    <location>
        <begin position="369"/>
        <end position="396"/>
    </location>
</feature>
<reference evidence="5 6" key="1">
    <citation type="submission" date="2019-12" db="EMBL/GenBank/DDBJ databases">
        <title>Chitinophaga sp. strain ysch24 (GDMCC 1.1355), whole genome shotgun sequence.</title>
        <authorList>
            <person name="Zhang X."/>
        </authorList>
    </citation>
    <scope>NUCLEOTIDE SEQUENCE [LARGE SCALE GENOMIC DNA]</scope>
    <source>
        <strain evidence="6">ysch24</strain>
    </source>
</reference>
<dbReference type="GO" id="GO:0003677">
    <property type="term" value="F:DNA binding"/>
    <property type="evidence" value="ECO:0007669"/>
    <property type="project" value="UniProtKB-KW"/>
</dbReference>
<keyword evidence="2" id="KW-0233">DNA recombination</keyword>
<keyword evidence="1" id="KW-0238">DNA-binding</keyword>